<accession>A0A813NDD8</accession>
<dbReference type="EMBL" id="CAJNOC010000270">
    <property type="protein sequence ID" value="CAF0736516.1"/>
    <property type="molecule type" value="Genomic_DNA"/>
</dbReference>
<evidence type="ECO:0000313" key="1">
    <source>
        <dbReference type="EMBL" id="CAF0736516.1"/>
    </source>
</evidence>
<dbReference type="Proteomes" id="UP000663879">
    <property type="component" value="Unassembled WGS sequence"/>
</dbReference>
<protein>
    <submittedName>
        <fullName evidence="1">Uncharacterized protein</fullName>
    </submittedName>
</protein>
<reference evidence="1" key="1">
    <citation type="submission" date="2021-02" db="EMBL/GenBank/DDBJ databases">
        <authorList>
            <person name="Nowell W R."/>
        </authorList>
    </citation>
    <scope>NUCLEOTIDE SEQUENCE</scope>
    <source>
        <strain evidence="1">Ploen Becks lab</strain>
    </source>
</reference>
<sequence length="72" mass="8109">MAKKYSFNLPLKTTDESCTEKKASKNNQPASIMETSLFKINRQSTSSISVSKLPDLPSFSQSLFQEFSKQKT</sequence>
<dbReference type="AlphaFoldDB" id="A0A813NDD8"/>
<organism evidence="1 2">
    <name type="scientific">Brachionus calyciflorus</name>
    <dbReference type="NCBI Taxonomy" id="104777"/>
    <lineage>
        <taxon>Eukaryota</taxon>
        <taxon>Metazoa</taxon>
        <taxon>Spiralia</taxon>
        <taxon>Gnathifera</taxon>
        <taxon>Rotifera</taxon>
        <taxon>Eurotatoria</taxon>
        <taxon>Monogononta</taxon>
        <taxon>Pseudotrocha</taxon>
        <taxon>Ploima</taxon>
        <taxon>Brachionidae</taxon>
        <taxon>Brachionus</taxon>
    </lineage>
</organism>
<gene>
    <name evidence="1" type="ORF">OXX778_LOCUS3153</name>
</gene>
<name>A0A813NDD8_9BILA</name>
<proteinExistence type="predicted"/>
<keyword evidence="2" id="KW-1185">Reference proteome</keyword>
<comment type="caution">
    <text evidence="1">The sequence shown here is derived from an EMBL/GenBank/DDBJ whole genome shotgun (WGS) entry which is preliminary data.</text>
</comment>
<evidence type="ECO:0000313" key="2">
    <source>
        <dbReference type="Proteomes" id="UP000663879"/>
    </source>
</evidence>